<name>A0A067EGR1_CITSI</name>
<gene>
    <name evidence="1" type="ORF">CISIN_1g044887mg</name>
</gene>
<dbReference type="EMBL" id="KK785080">
    <property type="protein sequence ID" value="KDO50402.1"/>
    <property type="molecule type" value="Genomic_DNA"/>
</dbReference>
<reference evidence="1 2" key="1">
    <citation type="submission" date="2014-04" db="EMBL/GenBank/DDBJ databases">
        <authorList>
            <consortium name="International Citrus Genome Consortium"/>
            <person name="Gmitter F."/>
            <person name="Chen C."/>
            <person name="Farmerie W."/>
            <person name="Harkins T."/>
            <person name="Desany B."/>
            <person name="Mohiuddin M."/>
            <person name="Kodira C."/>
            <person name="Borodovsky M."/>
            <person name="Lomsadze A."/>
            <person name="Burns P."/>
            <person name="Jenkins J."/>
            <person name="Prochnik S."/>
            <person name="Shu S."/>
            <person name="Chapman J."/>
            <person name="Pitluck S."/>
            <person name="Schmutz J."/>
            <person name="Rokhsar D."/>
        </authorList>
    </citation>
    <scope>NUCLEOTIDE SEQUENCE</scope>
</reference>
<sequence>MLGLFKAFKVSGLRIPFLQAMASFMSRVDLLTPLQNSYKTHPIILTFIIKKSLHPYAVTTDNSNRILERKRN</sequence>
<dbReference type="Proteomes" id="UP000027120">
    <property type="component" value="Unassembled WGS sequence"/>
</dbReference>
<protein>
    <submittedName>
        <fullName evidence="1">Uncharacterized protein</fullName>
    </submittedName>
</protein>
<dbReference type="AlphaFoldDB" id="A0A067EGR1"/>
<organism evidence="1 2">
    <name type="scientific">Citrus sinensis</name>
    <name type="common">Sweet orange</name>
    <name type="synonym">Citrus aurantium var. sinensis</name>
    <dbReference type="NCBI Taxonomy" id="2711"/>
    <lineage>
        <taxon>Eukaryota</taxon>
        <taxon>Viridiplantae</taxon>
        <taxon>Streptophyta</taxon>
        <taxon>Embryophyta</taxon>
        <taxon>Tracheophyta</taxon>
        <taxon>Spermatophyta</taxon>
        <taxon>Magnoliopsida</taxon>
        <taxon>eudicotyledons</taxon>
        <taxon>Gunneridae</taxon>
        <taxon>Pentapetalae</taxon>
        <taxon>rosids</taxon>
        <taxon>malvids</taxon>
        <taxon>Sapindales</taxon>
        <taxon>Rutaceae</taxon>
        <taxon>Aurantioideae</taxon>
        <taxon>Citrus</taxon>
    </lineage>
</organism>
<proteinExistence type="predicted"/>
<evidence type="ECO:0000313" key="1">
    <source>
        <dbReference type="EMBL" id="KDO50402.1"/>
    </source>
</evidence>
<accession>A0A067EGR1</accession>
<keyword evidence="2" id="KW-1185">Reference proteome</keyword>
<evidence type="ECO:0000313" key="2">
    <source>
        <dbReference type="Proteomes" id="UP000027120"/>
    </source>
</evidence>